<dbReference type="EMBL" id="BMAW01130941">
    <property type="protein sequence ID" value="GFU37065.1"/>
    <property type="molecule type" value="Genomic_DNA"/>
</dbReference>
<accession>A0A8X6QQ98</accession>
<gene>
    <name evidence="1" type="ORF">NPIL_601481</name>
</gene>
<proteinExistence type="predicted"/>
<reference evidence="1" key="1">
    <citation type="submission" date="2020-08" db="EMBL/GenBank/DDBJ databases">
        <title>Multicomponent nature underlies the extraordinary mechanical properties of spider dragline silk.</title>
        <authorList>
            <person name="Kono N."/>
            <person name="Nakamura H."/>
            <person name="Mori M."/>
            <person name="Yoshida Y."/>
            <person name="Ohtoshi R."/>
            <person name="Malay A.D."/>
            <person name="Moran D.A.P."/>
            <person name="Tomita M."/>
            <person name="Numata K."/>
            <person name="Arakawa K."/>
        </authorList>
    </citation>
    <scope>NUCLEOTIDE SEQUENCE</scope>
</reference>
<organism evidence="1 2">
    <name type="scientific">Nephila pilipes</name>
    <name type="common">Giant wood spider</name>
    <name type="synonym">Nephila maculata</name>
    <dbReference type="NCBI Taxonomy" id="299642"/>
    <lineage>
        <taxon>Eukaryota</taxon>
        <taxon>Metazoa</taxon>
        <taxon>Ecdysozoa</taxon>
        <taxon>Arthropoda</taxon>
        <taxon>Chelicerata</taxon>
        <taxon>Arachnida</taxon>
        <taxon>Araneae</taxon>
        <taxon>Araneomorphae</taxon>
        <taxon>Entelegynae</taxon>
        <taxon>Araneoidea</taxon>
        <taxon>Nephilidae</taxon>
        <taxon>Nephila</taxon>
    </lineage>
</organism>
<comment type="caution">
    <text evidence="1">The sequence shown here is derived from an EMBL/GenBank/DDBJ whole genome shotgun (WGS) entry which is preliminary data.</text>
</comment>
<protein>
    <submittedName>
        <fullName evidence="1">Uncharacterized protein</fullName>
    </submittedName>
</protein>
<sequence>MVKGALSSRTSFTTNVSLYFNFCSLWWTKNSCIVKRLLNLDASSFPRSPVVIFFSRCFFPYCKLFADPERREIAFVNFSSSDQFANIEILSTSLNHS</sequence>
<name>A0A8X6QQ98_NEPPI</name>
<evidence type="ECO:0000313" key="1">
    <source>
        <dbReference type="EMBL" id="GFU37065.1"/>
    </source>
</evidence>
<keyword evidence="2" id="KW-1185">Reference proteome</keyword>
<dbReference type="Proteomes" id="UP000887013">
    <property type="component" value="Unassembled WGS sequence"/>
</dbReference>
<dbReference type="AlphaFoldDB" id="A0A8X6QQ98"/>
<evidence type="ECO:0000313" key="2">
    <source>
        <dbReference type="Proteomes" id="UP000887013"/>
    </source>
</evidence>